<dbReference type="Proteomes" id="UP000299102">
    <property type="component" value="Unassembled WGS sequence"/>
</dbReference>
<name>A0A4C1SYW4_EUMVA</name>
<accession>A0A4C1SYW4</accession>
<sequence>MRLSNLNARSQVPLHYYRARVVVGKLILIVFRTQSYEAETKRDAEGRVKGGLGGVHVALLKQWNGHEIRALWRPTARRQTRTRSRSRRSTFRPCTTWEVMKGYEHEIMFLLFPLFC</sequence>
<gene>
    <name evidence="1" type="ORF">EVAR_92064_1</name>
</gene>
<evidence type="ECO:0000313" key="2">
    <source>
        <dbReference type="Proteomes" id="UP000299102"/>
    </source>
</evidence>
<reference evidence="1 2" key="1">
    <citation type="journal article" date="2019" name="Commun. Biol.">
        <title>The bagworm genome reveals a unique fibroin gene that provides high tensile strength.</title>
        <authorList>
            <person name="Kono N."/>
            <person name="Nakamura H."/>
            <person name="Ohtoshi R."/>
            <person name="Tomita M."/>
            <person name="Numata K."/>
            <person name="Arakawa K."/>
        </authorList>
    </citation>
    <scope>NUCLEOTIDE SEQUENCE [LARGE SCALE GENOMIC DNA]</scope>
</reference>
<evidence type="ECO:0000313" key="1">
    <source>
        <dbReference type="EMBL" id="GBP07156.1"/>
    </source>
</evidence>
<keyword evidence="2" id="KW-1185">Reference proteome</keyword>
<comment type="caution">
    <text evidence="1">The sequence shown here is derived from an EMBL/GenBank/DDBJ whole genome shotgun (WGS) entry which is preliminary data.</text>
</comment>
<dbReference type="AlphaFoldDB" id="A0A4C1SYW4"/>
<proteinExistence type="predicted"/>
<organism evidence="1 2">
    <name type="scientific">Eumeta variegata</name>
    <name type="common">Bagworm moth</name>
    <name type="synonym">Eumeta japonica</name>
    <dbReference type="NCBI Taxonomy" id="151549"/>
    <lineage>
        <taxon>Eukaryota</taxon>
        <taxon>Metazoa</taxon>
        <taxon>Ecdysozoa</taxon>
        <taxon>Arthropoda</taxon>
        <taxon>Hexapoda</taxon>
        <taxon>Insecta</taxon>
        <taxon>Pterygota</taxon>
        <taxon>Neoptera</taxon>
        <taxon>Endopterygota</taxon>
        <taxon>Lepidoptera</taxon>
        <taxon>Glossata</taxon>
        <taxon>Ditrysia</taxon>
        <taxon>Tineoidea</taxon>
        <taxon>Psychidae</taxon>
        <taxon>Oiketicinae</taxon>
        <taxon>Eumeta</taxon>
    </lineage>
</organism>
<protein>
    <submittedName>
        <fullName evidence="1">Uncharacterized protein</fullName>
    </submittedName>
</protein>
<dbReference type="EMBL" id="BGZK01000025">
    <property type="protein sequence ID" value="GBP07156.1"/>
    <property type="molecule type" value="Genomic_DNA"/>
</dbReference>